<dbReference type="SMART" id="SM00355">
    <property type="entry name" value="ZnF_C2H2"/>
    <property type="match status" value="2"/>
</dbReference>
<proteinExistence type="predicted"/>
<feature type="compositionally biased region" description="Low complexity" evidence="2">
    <location>
        <begin position="157"/>
        <end position="168"/>
    </location>
</feature>
<feature type="region of interest" description="Disordered" evidence="2">
    <location>
        <begin position="153"/>
        <end position="172"/>
    </location>
</feature>
<evidence type="ECO:0000313" key="5">
    <source>
        <dbReference type="Proteomes" id="UP000076871"/>
    </source>
</evidence>
<protein>
    <recommendedName>
        <fullName evidence="3">C2H2-type domain-containing protein</fullName>
    </recommendedName>
</protein>
<dbReference type="STRING" id="1314785.A0A165GW66"/>
<keyword evidence="1" id="KW-0862">Zinc</keyword>
<keyword evidence="1" id="KW-0479">Metal-binding</keyword>
<dbReference type="InParanoid" id="A0A165GW66"/>
<evidence type="ECO:0000259" key="3">
    <source>
        <dbReference type="PROSITE" id="PS50157"/>
    </source>
</evidence>
<dbReference type="GeneID" id="63825020"/>
<dbReference type="Gene3D" id="3.30.160.60">
    <property type="entry name" value="Classic Zinc Finger"/>
    <property type="match status" value="1"/>
</dbReference>
<dbReference type="PROSITE" id="PS50157">
    <property type="entry name" value="ZINC_FINGER_C2H2_2"/>
    <property type="match status" value="2"/>
</dbReference>
<evidence type="ECO:0000313" key="4">
    <source>
        <dbReference type="EMBL" id="KZT10909.1"/>
    </source>
</evidence>
<dbReference type="InterPro" id="IPR036236">
    <property type="entry name" value="Znf_C2H2_sf"/>
</dbReference>
<keyword evidence="1" id="KW-0863">Zinc-finger</keyword>
<accession>A0A165GW66</accession>
<dbReference type="Proteomes" id="UP000076871">
    <property type="component" value="Unassembled WGS sequence"/>
</dbReference>
<name>A0A165GW66_9APHY</name>
<sequence>MLCQSVRQSKDPPAPHITLPIRMNPYYTSGRAVDGHDGQNITPNIDPRYAYQDPSLHYSTQPSHTGQVYQAQTLAYNQHPQSAQSGAYHTMHRSQGIGGDVVAQQVAHGTTYGASGQTLRGIPFSSAYPASQGNYGSNPPPSHSFAGQAYSQVTPAQSYSPPQPSSSQGARYIPTPAQTMQSYQSLPRGSANNSIVIPPPSSPSPGVERYPCDMCDRTFSRPHDRKRHFESQHMQTSHACKYCRKEFSRADSLKRHLDNGCDKMPSL</sequence>
<evidence type="ECO:0000256" key="1">
    <source>
        <dbReference type="PROSITE-ProRule" id="PRU00042"/>
    </source>
</evidence>
<dbReference type="EMBL" id="KV427608">
    <property type="protein sequence ID" value="KZT10909.1"/>
    <property type="molecule type" value="Genomic_DNA"/>
</dbReference>
<keyword evidence="5" id="KW-1185">Reference proteome</keyword>
<dbReference type="InterPro" id="IPR013087">
    <property type="entry name" value="Znf_C2H2_type"/>
</dbReference>
<feature type="region of interest" description="Disordered" evidence="2">
    <location>
        <begin position="180"/>
        <end position="209"/>
    </location>
</feature>
<dbReference type="RefSeq" id="XP_040768649.1">
    <property type="nucleotide sequence ID" value="XM_040907991.1"/>
</dbReference>
<evidence type="ECO:0000256" key="2">
    <source>
        <dbReference type="SAM" id="MobiDB-lite"/>
    </source>
</evidence>
<reference evidence="4 5" key="1">
    <citation type="journal article" date="2016" name="Mol. Biol. Evol.">
        <title>Comparative Genomics of Early-Diverging Mushroom-Forming Fungi Provides Insights into the Origins of Lignocellulose Decay Capabilities.</title>
        <authorList>
            <person name="Nagy L.G."/>
            <person name="Riley R."/>
            <person name="Tritt A."/>
            <person name="Adam C."/>
            <person name="Daum C."/>
            <person name="Floudas D."/>
            <person name="Sun H."/>
            <person name="Yadav J.S."/>
            <person name="Pangilinan J."/>
            <person name="Larsson K.H."/>
            <person name="Matsuura K."/>
            <person name="Barry K."/>
            <person name="Labutti K."/>
            <person name="Kuo R."/>
            <person name="Ohm R.A."/>
            <person name="Bhattacharya S.S."/>
            <person name="Shirouzu T."/>
            <person name="Yoshinaga Y."/>
            <person name="Martin F.M."/>
            <person name="Grigoriev I.V."/>
            <person name="Hibbett D.S."/>
        </authorList>
    </citation>
    <scope>NUCLEOTIDE SEQUENCE [LARGE SCALE GENOMIC DNA]</scope>
    <source>
        <strain evidence="4 5">93-53</strain>
    </source>
</reference>
<gene>
    <name evidence="4" type="ORF">LAESUDRAFT_721308</name>
</gene>
<dbReference type="PROSITE" id="PS00028">
    <property type="entry name" value="ZINC_FINGER_C2H2_1"/>
    <property type="match status" value="1"/>
</dbReference>
<dbReference type="AlphaFoldDB" id="A0A165GW66"/>
<organism evidence="4 5">
    <name type="scientific">Laetiporus sulphureus 93-53</name>
    <dbReference type="NCBI Taxonomy" id="1314785"/>
    <lineage>
        <taxon>Eukaryota</taxon>
        <taxon>Fungi</taxon>
        <taxon>Dikarya</taxon>
        <taxon>Basidiomycota</taxon>
        <taxon>Agaricomycotina</taxon>
        <taxon>Agaricomycetes</taxon>
        <taxon>Polyporales</taxon>
        <taxon>Laetiporus</taxon>
    </lineage>
</organism>
<feature type="compositionally biased region" description="Polar residues" evidence="2">
    <location>
        <begin position="180"/>
        <end position="195"/>
    </location>
</feature>
<dbReference type="Pfam" id="PF00096">
    <property type="entry name" value="zf-C2H2"/>
    <property type="match status" value="2"/>
</dbReference>
<dbReference type="SUPFAM" id="SSF57667">
    <property type="entry name" value="beta-beta-alpha zinc fingers"/>
    <property type="match status" value="1"/>
</dbReference>
<dbReference type="OrthoDB" id="8922241at2759"/>
<dbReference type="GO" id="GO:0008270">
    <property type="term" value="F:zinc ion binding"/>
    <property type="evidence" value="ECO:0007669"/>
    <property type="project" value="UniProtKB-KW"/>
</dbReference>
<feature type="domain" description="C2H2-type" evidence="3">
    <location>
        <begin position="238"/>
        <end position="265"/>
    </location>
</feature>
<feature type="domain" description="C2H2-type" evidence="3">
    <location>
        <begin position="210"/>
        <end position="238"/>
    </location>
</feature>